<dbReference type="InterPro" id="IPR011496">
    <property type="entry name" value="O-GlcNAcase_cat"/>
</dbReference>
<comment type="caution">
    <text evidence="6">The sequence shown here is derived from an EMBL/GenBank/DDBJ whole genome shotgun (WGS) entry which is preliminary data.</text>
</comment>
<comment type="similarity">
    <text evidence="3">Belongs to the glycosyl hydrolase 84 family.</text>
</comment>
<keyword evidence="7" id="KW-1185">Reference proteome</keyword>
<evidence type="ECO:0000313" key="6">
    <source>
        <dbReference type="EMBL" id="MFC4025087.1"/>
    </source>
</evidence>
<dbReference type="SUPFAM" id="SSF51445">
    <property type="entry name" value="(Trans)glycosidases"/>
    <property type="match status" value="1"/>
</dbReference>
<dbReference type="PROSITE" id="PS52009">
    <property type="entry name" value="GH84"/>
    <property type="match status" value="1"/>
</dbReference>
<dbReference type="Pfam" id="PF00754">
    <property type="entry name" value="F5_F8_type_C"/>
    <property type="match status" value="1"/>
</dbReference>
<dbReference type="Pfam" id="PF07555">
    <property type="entry name" value="NAGidase"/>
    <property type="match status" value="1"/>
</dbReference>
<dbReference type="InterPro" id="IPR051822">
    <property type="entry name" value="Glycosyl_Hydrolase_84"/>
</dbReference>
<feature type="active site" description="Proton donor" evidence="3">
    <location>
        <position position="307"/>
    </location>
</feature>
<keyword evidence="1 3" id="KW-0378">Hydrolase</keyword>
<evidence type="ECO:0000313" key="7">
    <source>
        <dbReference type="Proteomes" id="UP001595772"/>
    </source>
</evidence>
<reference evidence="7" key="1">
    <citation type="journal article" date="2019" name="Int. J. Syst. Evol. Microbiol.">
        <title>The Global Catalogue of Microorganisms (GCM) 10K type strain sequencing project: providing services to taxonomists for standard genome sequencing and annotation.</title>
        <authorList>
            <consortium name="The Broad Institute Genomics Platform"/>
            <consortium name="The Broad Institute Genome Sequencing Center for Infectious Disease"/>
            <person name="Wu L."/>
            <person name="Ma J."/>
        </authorList>
    </citation>
    <scope>NUCLEOTIDE SEQUENCE [LARGE SCALE GENOMIC DNA]</scope>
    <source>
        <strain evidence="7">IBRC-M 10703</strain>
    </source>
</reference>
<feature type="domain" description="F5/8 type C" evidence="4">
    <location>
        <begin position="781"/>
        <end position="882"/>
    </location>
</feature>
<evidence type="ECO:0000256" key="3">
    <source>
        <dbReference type="PROSITE-ProRule" id="PRU01353"/>
    </source>
</evidence>
<dbReference type="SUPFAM" id="SSF55545">
    <property type="entry name" value="beta-N-acetylhexosaminidase-like domain"/>
    <property type="match status" value="1"/>
</dbReference>
<feature type="domain" description="GH84" evidence="5">
    <location>
        <begin position="192"/>
        <end position="472"/>
    </location>
</feature>
<dbReference type="PANTHER" id="PTHR13170:SF16">
    <property type="entry name" value="PROTEIN O-GLCNACASE"/>
    <property type="match status" value="1"/>
</dbReference>
<organism evidence="6 7">
    <name type="scientific">Oceanobacillus longus</name>
    <dbReference type="NCBI Taxonomy" id="930120"/>
    <lineage>
        <taxon>Bacteria</taxon>
        <taxon>Bacillati</taxon>
        <taxon>Bacillota</taxon>
        <taxon>Bacilli</taxon>
        <taxon>Bacillales</taxon>
        <taxon>Bacillaceae</taxon>
        <taxon>Oceanobacillus</taxon>
    </lineage>
</organism>
<dbReference type="SUPFAM" id="SSF49785">
    <property type="entry name" value="Galactose-binding domain-like"/>
    <property type="match status" value="1"/>
</dbReference>
<dbReference type="InterPro" id="IPR017853">
    <property type="entry name" value="GH"/>
</dbReference>
<evidence type="ECO:0000259" key="5">
    <source>
        <dbReference type="PROSITE" id="PS52009"/>
    </source>
</evidence>
<evidence type="ECO:0000259" key="4">
    <source>
        <dbReference type="PROSITE" id="PS50022"/>
    </source>
</evidence>
<dbReference type="Gene3D" id="3.20.20.80">
    <property type="entry name" value="Glycosidases"/>
    <property type="match status" value="1"/>
</dbReference>
<evidence type="ECO:0000256" key="2">
    <source>
        <dbReference type="ARBA" id="ARBA00023295"/>
    </source>
</evidence>
<dbReference type="InterPro" id="IPR000421">
    <property type="entry name" value="FA58C"/>
</dbReference>
<dbReference type="Pfam" id="PF02838">
    <property type="entry name" value="Glyco_hydro_20b"/>
    <property type="match status" value="1"/>
</dbReference>
<dbReference type="Gene3D" id="2.60.120.260">
    <property type="entry name" value="Galactose-binding domain-like"/>
    <property type="match status" value="1"/>
</dbReference>
<dbReference type="Pfam" id="PF21774">
    <property type="entry name" value="NagJ_C"/>
    <property type="match status" value="1"/>
</dbReference>
<gene>
    <name evidence="6" type="ORF">ACFOUV_14930</name>
</gene>
<sequence length="882" mass="99315">MKDIPKHRFTFVSVLFLTWLVLSSVGINSKVLAEEDNSNITVYPNPQSMETRGGEFPLTPKVGIVLPAEYDQTVLNELERTLTSFNVKNIQIFLPSDHPTTPVTIYLTNNPEDTSIISQLNSLDVELESALPNEGYILASGHANGGKKKIIIAGSDWEGAYYGVKTLKQIINSHTGRAKVPEIVIKDYPEMPIRGVIEGFYGIPWSQEERIDQIKFYADNKMNTYVYAPKDDPYHRDEWREPYPIEKLNQLGELVQTAEDNHVNFVFTISPGLDICYADNSDFDLLLDKADELWDLGVRDFAILLDDIFLEMNCEIDEDMFGDEPSPSASAQAYLLNKFQEEFIETHEGANRLITVPTEYYQEGTSVYREQFAELVDPSVLVYWTGIGITTDTITNEDAERISNIFQHDLLIWDNHPVNDFSSHRLFLGPLTGRDADLTEHGVNGLTANPMEHAEASKIPLFTIADYTWNPDDYDAQKSWEASIDNFAGPFVEEVTTFAENALSSHLSQDESPTLTLLIELFWRSYEQANVGEDGNDLLNEFINLENTADELQNNYSNKEFVEEMNPWIDKMRHFGKAGQLAVQMLLAQQEGDKELTAQYRSQLDNVLANDTTDVEYEENQSASRHLDGVNQARGWAELVMYTPEHGKTTGTNEWGYEITVIDGKVTSVDGNNSVIPENGYVLSVHSGGDGDWLENNSIVGANVSVEDNTVMIIIEKGLYQIPNIKSYAHNVIEPFINQALTENDTWLGGRAEAGPFSTIGEYSSYSLDHIVDGNMETLYWTLGSPKEGDYVGVDLGELKTISKIQVYMASTSGVVPRPSDYIKHGAIEISNDGSNWKVLGEFRDQAEISIDLNDEEARFVRFKVLTDQSSWAQIREFVVEY</sequence>
<dbReference type="Gene3D" id="3.30.379.10">
    <property type="entry name" value="Chitobiase/beta-hexosaminidase domain 2-like"/>
    <property type="match status" value="1"/>
</dbReference>
<dbReference type="RefSeq" id="WP_379497580.1">
    <property type="nucleotide sequence ID" value="NZ_JBHSAO010000011.1"/>
</dbReference>
<dbReference type="EMBL" id="JBHSAO010000011">
    <property type="protein sequence ID" value="MFC4025087.1"/>
    <property type="molecule type" value="Genomic_DNA"/>
</dbReference>
<dbReference type="PANTHER" id="PTHR13170">
    <property type="entry name" value="O-GLCNACASE"/>
    <property type="match status" value="1"/>
</dbReference>
<dbReference type="Gene3D" id="1.20.58.460">
    <property type="entry name" value="Hyaluronidase post-catalytic domain-like"/>
    <property type="match status" value="1"/>
</dbReference>
<evidence type="ECO:0000256" key="1">
    <source>
        <dbReference type="ARBA" id="ARBA00022801"/>
    </source>
</evidence>
<dbReference type="InterPro" id="IPR049019">
    <property type="entry name" value="NagJ-like_helical"/>
</dbReference>
<dbReference type="InterPro" id="IPR029018">
    <property type="entry name" value="Hex-like_dom2"/>
</dbReference>
<dbReference type="SUPFAM" id="SSF140657">
    <property type="entry name" value="Hyaluronidase post-catalytic domain-like"/>
    <property type="match status" value="1"/>
</dbReference>
<name>A0ABV8GYY8_9BACI</name>
<keyword evidence="2 3" id="KW-0326">Glycosidase</keyword>
<protein>
    <submittedName>
        <fullName evidence="6">Beta-N-acetylglucosaminidase domain-containing protein</fullName>
    </submittedName>
</protein>
<accession>A0ABV8GYY8</accession>
<dbReference type="InterPro" id="IPR008979">
    <property type="entry name" value="Galactose-bd-like_sf"/>
</dbReference>
<dbReference type="PROSITE" id="PS50022">
    <property type="entry name" value="FA58C_3"/>
    <property type="match status" value="1"/>
</dbReference>
<dbReference type="Proteomes" id="UP001595772">
    <property type="component" value="Unassembled WGS sequence"/>
</dbReference>
<proteinExistence type="inferred from homology"/>
<dbReference type="InterPro" id="IPR015882">
    <property type="entry name" value="HEX_bac_N"/>
</dbReference>